<proteinExistence type="predicted"/>
<dbReference type="AlphaFoldDB" id="A0A0A9DY64"/>
<feature type="compositionally biased region" description="Basic residues" evidence="1">
    <location>
        <begin position="28"/>
        <end position="38"/>
    </location>
</feature>
<evidence type="ECO:0000256" key="1">
    <source>
        <dbReference type="SAM" id="MobiDB-lite"/>
    </source>
</evidence>
<feature type="region of interest" description="Disordered" evidence="1">
    <location>
        <begin position="23"/>
        <end position="44"/>
    </location>
</feature>
<reference evidence="3" key="1">
    <citation type="submission" date="2014-09" db="EMBL/GenBank/DDBJ databases">
        <authorList>
            <person name="Magalhaes I.L.F."/>
            <person name="Oliveira U."/>
            <person name="Santos F.R."/>
            <person name="Vidigal T.H.D.A."/>
            <person name="Brescovit A.D."/>
            <person name="Santos A.J."/>
        </authorList>
    </citation>
    <scope>NUCLEOTIDE SEQUENCE</scope>
    <source>
        <tissue evidence="3">Shoot tissue taken approximately 20 cm above the soil surface</tissue>
    </source>
</reference>
<accession>A0A0A9DY64</accession>
<evidence type="ECO:0000313" key="3">
    <source>
        <dbReference type="EMBL" id="JAD92746.1"/>
    </source>
</evidence>
<keyword evidence="2" id="KW-0732">Signal</keyword>
<sequence length="44" mass="5039">MSLFALLLLGIKRASMGYQDPVLSKTTSRSKNKNKKRSVTFQFF</sequence>
<feature type="chain" id="PRO_5002045161" evidence="2">
    <location>
        <begin position="18"/>
        <end position="44"/>
    </location>
</feature>
<evidence type="ECO:0000256" key="2">
    <source>
        <dbReference type="SAM" id="SignalP"/>
    </source>
</evidence>
<organism evidence="3">
    <name type="scientific">Arundo donax</name>
    <name type="common">Giant reed</name>
    <name type="synonym">Donax arundinaceus</name>
    <dbReference type="NCBI Taxonomy" id="35708"/>
    <lineage>
        <taxon>Eukaryota</taxon>
        <taxon>Viridiplantae</taxon>
        <taxon>Streptophyta</taxon>
        <taxon>Embryophyta</taxon>
        <taxon>Tracheophyta</taxon>
        <taxon>Spermatophyta</taxon>
        <taxon>Magnoliopsida</taxon>
        <taxon>Liliopsida</taxon>
        <taxon>Poales</taxon>
        <taxon>Poaceae</taxon>
        <taxon>PACMAD clade</taxon>
        <taxon>Arundinoideae</taxon>
        <taxon>Arundineae</taxon>
        <taxon>Arundo</taxon>
    </lineage>
</organism>
<feature type="signal peptide" evidence="2">
    <location>
        <begin position="1"/>
        <end position="17"/>
    </location>
</feature>
<name>A0A0A9DY64_ARUDO</name>
<dbReference type="EMBL" id="GBRH01205149">
    <property type="protein sequence ID" value="JAD92746.1"/>
    <property type="molecule type" value="Transcribed_RNA"/>
</dbReference>
<protein>
    <submittedName>
        <fullName evidence="3">Uncharacterized protein</fullName>
    </submittedName>
</protein>
<reference evidence="3" key="2">
    <citation type="journal article" date="2015" name="Data Brief">
        <title>Shoot transcriptome of the giant reed, Arundo donax.</title>
        <authorList>
            <person name="Barrero R.A."/>
            <person name="Guerrero F.D."/>
            <person name="Moolhuijzen P."/>
            <person name="Goolsby J.A."/>
            <person name="Tidwell J."/>
            <person name="Bellgard S.E."/>
            <person name="Bellgard M.I."/>
        </authorList>
    </citation>
    <scope>NUCLEOTIDE SEQUENCE</scope>
    <source>
        <tissue evidence="3">Shoot tissue taken approximately 20 cm above the soil surface</tissue>
    </source>
</reference>